<evidence type="ECO:0000259" key="2">
    <source>
        <dbReference type="PROSITE" id="PS51372"/>
    </source>
</evidence>
<dbReference type="AlphaFoldDB" id="A0A9E2K9V0"/>
<organism evidence="3 4">
    <name type="scientific">Candidatus Cellulosilyticum pullistercoris</name>
    <dbReference type="NCBI Taxonomy" id="2838521"/>
    <lineage>
        <taxon>Bacteria</taxon>
        <taxon>Bacillati</taxon>
        <taxon>Bacillota</taxon>
        <taxon>Clostridia</taxon>
        <taxon>Lachnospirales</taxon>
        <taxon>Cellulosilyticaceae</taxon>
        <taxon>Cellulosilyticum</taxon>
    </lineage>
</organism>
<dbReference type="GO" id="GO:0006355">
    <property type="term" value="P:regulation of DNA-templated transcription"/>
    <property type="evidence" value="ECO:0007669"/>
    <property type="project" value="InterPro"/>
</dbReference>
<dbReference type="GO" id="GO:0003723">
    <property type="term" value="F:RNA binding"/>
    <property type="evidence" value="ECO:0007669"/>
    <property type="project" value="InterPro"/>
</dbReference>
<evidence type="ECO:0000313" key="3">
    <source>
        <dbReference type="EMBL" id="MBU3803769.1"/>
    </source>
</evidence>
<dbReference type="SUPFAM" id="SSF63520">
    <property type="entry name" value="PTS-regulatory domain, PRD"/>
    <property type="match status" value="2"/>
</dbReference>
<dbReference type="InterPro" id="IPR050661">
    <property type="entry name" value="BglG_antiterminators"/>
</dbReference>
<protein>
    <submittedName>
        <fullName evidence="3">PRD domain-containing protein</fullName>
    </submittedName>
</protein>
<feature type="domain" description="PRD" evidence="2">
    <location>
        <begin position="65"/>
        <end position="170"/>
    </location>
</feature>
<keyword evidence="1" id="KW-0677">Repeat</keyword>
<dbReference type="InterPro" id="IPR011608">
    <property type="entry name" value="PRD"/>
</dbReference>
<dbReference type="InterPro" id="IPR036650">
    <property type="entry name" value="CAT_RNA-bd_dom_sf"/>
</dbReference>
<dbReference type="PANTHER" id="PTHR30185:SF15">
    <property type="entry name" value="CRYPTIC BETA-GLUCOSIDE BGL OPERON ANTITERMINATOR"/>
    <property type="match status" value="1"/>
</dbReference>
<dbReference type="Gene3D" id="2.30.24.10">
    <property type="entry name" value="CAT RNA-binding domain"/>
    <property type="match status" value="1"/>
</dbReference>
<dbReference type="PANTHER" id="PTHR30185">
    <property type="entry name" value="CRYPTIC BETA-GLUCOSIDE BGL OPERON ANTITERMINATOR"/>
    <property type="match status" value="1"/>
</dbReference>
<dbReference type="Gene3D" id="1.10.1790.10">
    <property type="entry name" value="PRD domain"/>
    <property type="match status" value="2"/>
</dbReference>
<dbReference type="PROSITE" id="PS51372">
    <property type="entry name" value="PRD_2"/>
    <property type="match status" value="2"/>
</dbReference>
<reference evidence="3" key="2">
    <citation type="submission" date="2021-04" db="EMBL/GenBank/DDBJ databases">
        <authorList>
            <person name="Gilroy R."/>
        </authorList>
    </citation>
    <scope>NUCLEOTIDE SEQUENCE</scope>
    <source>
        <strain evidence="3">B5-657</strain>
    </source>
</reference>
<evidence type="ECO:0000256" key="1">
    <source>
        <dbReference type="ARBA" id="ARBA00022737"/>
    </source>
</evidence>
<dbReference type="Pfam" id="PF03123">
    <property type="entry name" value="CAT_RBD"/>
    <property type="match status" value="1"/>
</dbReference>
<dbReference type="Pfam" id="PF00874">
    <property type="entry name" value="PRD"/>
    <property type="match status" value="2"/>
</dbReference>
<dbReference type="EMBL" id="JAHLFQ010000063">
    <property type="protein sequence ID" value="MBU3803769.1"/>
    <property type="molecule type" value="Genomic_DNA"/>
</dbReference>
<sequence>MIIKKIFNNNALLAEDEKQNEVILMGRGIAFQKKNGDPLDETKIEKRFVFDASELNDKFEKLFETVPVKYLELSSFIIEMAQKELKVQLDSSIYIGLTDHISYAISRYEEGQTLRNVLLWEIKKFHPAEFKVALKALEMIEYETKIKMEEDEAGYIAMHFVNAQHSGEEMNRTIVVTKMVQDILQIVEYHYQLKLDEDSLSYMRFVTHIRYFARRLFTDTIISEEDDILFEQVKARSPEAYRCAVKVKNYINEFYNKDLTQDEMIYFMLHINRVCSRQITK</sequence>
<dbReference type="InterPro" id="IPR004341">
    <property type="entry name" value="CAT_RNA-bd_dom"/>
</dbReference>
<reference evidence="3" key="1">
    <citation type="journal article" date="2021" name="PeerJ">
        <title>Extensive microbial diversity within the chicken gut microbiome revealed by metagenomics and culture.</title>
        <authorList>
            <person name="Gilroy R."/>
            <person name="Ravi A."/>
            <person name="Getino M."/>
            <person name="Pursley I."/>
            <person name="Horton D.L."/>
            <person name="Alikhan N.F."/>
            <person name="Baker D."/>
            <person name="Gharbi K."/>
            <person name="Hall N."/>
            <person name="Watson M."/>
            <person name="Adriaenssens E.M."/>
            <person name="Foster-Nyarko E."/>
            <person name="Jarju S."/>
            <person name="Secka A."/>
            <person name="Antonio M."/>
            <person name="Oren A."/>
            <person name="Chaudhuri R.R."/>
            <person name="La Ragione R."/>
            <person name="Hildebrand F."/>
            <person name="Pallen M.J."/>
        </authorList>
    </citation>
    <scope>NUCLEOTIDE SEQUENCE</scope>
    <source>
        <strain evidence="3">B5-657</strain>
    </source>
</reference>
<evidence type="ECO:0000313" key="4">
    <source>
        <dbReference type="Proteomes" id="UP000824229"/>
    </source>
</evidence>
<comment type="caution">
    <text evidence="3">The sequence shown here is derived from an EMBL/GenBank/DDBJ whole genome shotgun (WGS) entry which is preliminary data.</text>
</comment>
<proteinExistence type="predicted"/>
<name>A0A9E2K9V0_9FIRM</name>
<dbReference type="SMART" id="SM01061">
    <property type="entry name" value="CAT_RBD"/>
    <property type="match status" value="1"/>
</dbReference>
<dbReference type="SUPFAM" id="SSF50151">
    <property type="entry name" value="SacY-like RNA-binding domain"/>
    <property type="match status" value="1"/>
</dbReference>
<feature type="domain" description="PRD" evidence="2">
    <location>
        <begin position="171"/>
        <end position="281"/>
    </location>
</feature>
<dbReference type="NCBIfam" id="NF046042">
    <property type="entry name" value="LicT"/>
    <property type="match status" value="1"/>
</dbReference>
<dbReference type="Proteomes" id="UP000824229">
    <property type="component" value="Unassembled WGS sequence"/>
</dbReference>
<dbReference type="InterPro" id="IPR036634">
    <property type="entry name" value="PRD_sf"/>
</dbReference>
<accession>A0A9E2K9V0</accession>
<gene>
    <name evidence="3" type="ORF">H9872_03290</name>
</gene>